<dbReference type="STRING" id="81972.D7LPD8"/>
<dbReference type="Gramene" id="fgenesh1_pg.C_scaffold_5000808">
    <property type="protein sequence ID" value="fgenesh1_pg.C_scaffold_5000808"/>
    <property type="gene ID" value="fgenesh1_pg.C_scaffold_5000808"/>
</dbReference>
<dbReference type="Proteomes" id="UP000008694">
    <property type="component" value="Unassembled WGS sequence"/>
</dbReference>
<accession>D7LPD8</accession>
<dbReference type="AlphaFoldDB" id="D7LPD8"/>
<dbReference type="eggNOG" id="KOG1455">
    <property type="taxonomic scope" value="Eukaryota"/>
</dbReference>
<gene>
    <name evidence="1" type="ORF">ARALYDRAFT_347416</name>
</gene>
<reference evidence="2" key="1">
    <citation type="journal article" date="2011" name="Nat. Genet.">
        <title>The Arabidopsis lyrata genome sequence and the basis of rapid genome size change.</title>
        <authorList>
            <person name="Hu T.T."/>
            <person name="Pattyn P."/>
            <person name="Bakker E.G."/>
            <person name="Cao J."/>
            <person name="Cheng J.-F."/>
            <person name="Clark R.M."/>
            <person name="Fahlgren N."/>
            <person name="Fawcett J.A."/>
            <person name="Grimwood J."/>
            <person name="Gundlach H."/>
            <person name="Haberer G."/>
            <person name="Hollister J.D."/>
            <person name="Ossowski S."/>
            <person name="Ottilar R.P."/>
            <person name="Salamov A.A."/>
            <person name="Schneeberger K."/>
            <person name="Spannagl M."/>
            <person name="Wang X."/>
            <person name="Yang L."/>
            <person name="Nasrallah M.E."/>
            <person name="Bergelson J."/>
            <person name="Carrington J.C."/>
            <person name="Gaut B.S."/>
            <person name="Schmutz J."/>
            <person name="Mayer K.F.X."/>
            <person name="Van de Peer Y."/>
            <person name="Grigoriev I.V."/>
            <person name="Nordborg M."/>
            <person name="Weigel D."/>
            <person name="Guo Y.-L."/>
        </authorList>
    </citation>
    <scope>NUCLEOTIDE SEQUENCE [LARGE SCALE GENOMIC DNA]</scope>
    <source>
        <strain evidence="2">cv. MN47</strain>
    </source>
</reference>
<sequence>MADLRAVSADKRGRLAMSVKRLDQSSNRVRESSEPESMTFTNLKQQFFINTFSASSKDLTYHMKTVVKIDGRVVSDGKVGRVTRTLQNAYKKDRGFCLRRLYRNSNILLCMNMQIFEKITIPFFVLHGEADIVTDPEISKAQYEKASTFWSLSFNGPQVVELQFYIFFTDAYTGDITFWSLFFNGPQKDNCISLHDLHASKLSGNVLNILFNRNKFMAPETHDPFLIRQESGNVYLRHDVIIPEVPLYTTRLDCPLQATSFFPVGYFVALGSMDSSIDIWDLDLLNGVLLPCVQLGRIAGQLEEMWIKLQL</sequence>
<evidence type="ECO:0000313" key="2">
    <source>
        <dbReference type="Proteomes" id="UP000008694"/>
    </source>
</evidence>
<dbReference type="HOGENOM" id="CLU_895301_0_0_1"/>
<dbReference type="Gene3D" id="1.10.238.10">
    <property type="entry name" value="EF-hand"/>
    <property type="match status" value="1"/>
</dbReference>
<protein>
    <submittedName>
        <fullName evidence="1">Predicted protein</fullName>
    </submittedName>
</protein>
<dbReference type="eggNOG" id="KOG2562">
    <property type="taxonomic scope" value="Eukaryota"/>
</dbReference>
<proteinExistence type="predicted"/>
<dbReference type="EMBL" id="GL348717">
    <property type="protein sequence ID" value="EFH51849.1"/>
    <property type="molecule type" value="Genomic_DNA"/>
</dbReference>
<organism evidence="2">
    <name type="scientific">Arabidopsis lyrata subsp. lyrata</name>
    <name type="common">Lyre-leaved rock-cress</name>
    <dbReference type="NCBI Taxonomy" id="81972"/>
    <lineage>
        <taxon>Eukaryota</taxon>
        <taxon>Viridiplantae</taxon>
        <taxon>Streptophyta</taxon>
        <taxon>Embryophyta</taxon>
        <taxon>Tracheophyta</taxon>
        <taxon>Spermatophyta</taxon>
        <taxon>Magnoliopsida</taxon>
        <taxon>eudicotyledons</taxon>
        <taxon>Gunneridae</taxon>
        <taxon>Pentapetalae</taxon>
        <taxon>rosids</taxon>
        <taxon>malvids</taxon>
        <taxon>Brassicales</taxon>
        <taxon>Brassicaceae</taxon>
        <taxon>Camelineae</taxon>
        <taxon>Arabidopsis</taxon>
    </lineage>
</organism>
<keyword evidence="2" id="KW-1185">Reference proteome</keyword>
<name>D7LPD8_ARALL</name>
<dbReference type="eggNOG" id="KOG0270">
    <property type="taxonomic scope" value="Eukaryota"/>
</dbReference>
<evidence type="ECO:0000313" key="1">
    <source>
        <dbReference type="EMBL" id="EFH51849.1"/>
    </source>
</evidence>